<dbReference type="SUPFAM" id="SSF53738">
    <property type="entry name" value="Phosphoglucomutase, first 3 domains"/>
    <property type="match status" value="2"/>
</dbReference>
<dbReference type="PROSITE" id="PS00710">
    <property type="entry name" value="PGM_PMM"/>
    <property type="match status" value="1"/>
</dbReference>
<dbReference type="InterPro" id="IPR005846">
    <property type="entry name" value="A-D-PHexomutase_a/b/a-III"/>
</dbReference>
<dbReference type="Gene3D" id="3.40.120.10">
    <property type="entry name" value="Alpha-D-Glucose-1,6-Bisphosphate, subunit A, domain 3"/>
    <property type="match status" value="3"/>
</dbReference>
<feature type="domain" description="Alpha-D-phosphohexomutase alpha/beta/alpha" evidence="10">
    <location>
        <begin position="211"/>
        <end position="317"/>
    </location>
</feature>
<dbReference type="InterPro" id="IPR005845">
    <property type="entry name" value="A-D-PHexomutase_a/b/a-II"/>
</dbReference>
<dbReference type="CDD" id="cd05801">
    <property type="entry name" value="PGM_like3"/>
    <property type="match status" value="1"/>
</dbReference>
<dbReference type="GO" id="GO:0008973">
    <property type="term" value="F:phosphopentomutase activity"/>
    <property type="evidence" value="ECO:0007669"/>
    <property type="project" value="TreeGrafter"/>
</dbReference>
<evidence type="ECO:0000313" key="12">
    <source>
        <dbReference type="EMBL" id="PEN11293.1"/>
    </source>
</evidence>
<dbReference type="SUPFAM" id="SSF55957">
    <property type="entry name" value="Phosphoglucomutase, C-terminal domain"/>
    <property type="match status" value="1"/>
</dbReference>
<dbReference type="GO" id="GO:0000287">
    <property type="term" value="F:magnesium ion binding"/>
    <property type="evidence" value="ECO:0007669"/>
    <property type="project" value="InterPro"/>
</dbReference>
<dbReference type="AlphaFoldDB" id="A0A2A8CU58"/>
<dbReference type="Proteomes" id="UP000220102">
    <property type="component" value="Unassembled WGS sequence"/>
</dbReference>
<evidence type="ECO:0000256" key="3">
    <source>
        <dbReference type="ARBA" id="ARBA00022553"/>
    </source>
</evidence>
<dbReference type="NCBIfam" id="TIGR01132">
    <property type="entry name" value="pgm"/>
    <property type="match status" value="1"/>
</dbReference>
<dbReference type="InterPro" id="IPR005844">
    <property type="entry name" value="A-D-PHexomutase_a/b/a-I"/>
</dbReference>
<proteinExistence type="inferred from homology"/>
<keyword evidence="5 7" id="KW-0460">Magnesium</keyword>
<dbReference type="InterPro" id="IPR005852">
    <property type="entry name" value="PGM_a-D-Glc-sp"/>
</dbReference>
<dbReference type="GO" id="GO:0004614">
    <property type="term" value="F:phosphoglucomutase activity"/>
    <property type="evidence" value="ECO:0007669"/>
    <property type="project" value="InterPro"/>
</dbReference>
<keyword evidence="13" id="KW-1185">Reference proteome</keyword>
<name>A0A2A8CU58_9BACT</name>
<dbReference type="InterPro" id="IPR016066">
    <property type="entry name" value="A-D-PHexomutase_CS"/>
</dbReference>
<evidence type="ECO:0000256" key="6">
    <source>
        <dbReference type="ARBA" id="ARBA00023235"/>
    </source>
</evidence>
<dbReference type="InterPro" id="IPR005843">
    <property type="entry name" value="A-D-PHexomutase_C"/>
</dbReference>
<evidence type="ECO:0000259" key="11">
    <source>
        <dbReference type="Pfam" id="PF02880"/>
    </source>
</evidence>
<feature type="domain" description="Alpha-D-phosphohexomutase alpha/beta/alpha" evidence="11">
    <location>
        <begin position="323"/>
        <end position="442"/>
    </location>
</feature>
<gene>
    <name evidence="12" type="ORF">CRI94_16005</name>
</gene>
<evidence type="ECO:0000259" key="10">
    <source>
        <dbReference type="Pfam" id="PF02879"/>
    </source>
</evidence>
<feature type="domain" description="Alpha-D-phosphohexomutase alpha/beta/alpha" evidence="9">
    <location>
        <begin position="40"/>
        <end position="183"/>
    </location>
</feature>
<protein>
    <submittedName>
        <fullName evidence="12">Phosphoglucomutase, alpha-D-glucose phosphate-specific</fullName>
    </submittedName>
</protein>
<evidence type="ECO:0000256" key="5">
    <source>
        <dbReference type="ARBA" id="ARBA00022842"/>
    </source>
</evidence>
<dbReference type="OrthoDB" id="9806956at2"/>
<organism evidence="12 13">
    <name type="scientific">Longibacter salinarum</name>
    <dbReference type="NCBI Taxonomy" id="1850348"/>
    <lineage>
        <taxon>Bacteria</taxon>
        <taxon>Pseudomonadati</taxon>
        <taxon>Rhodothermota</taxon>
        <taxon>Rhodothermia</taxon>
        <taxon>Rhodothermales</taxon>
        <taxon>Salisaetaceae</taxon>
        <taxon>Longibacter</taxon>
    </lineage>
</organism>
<evidence type="ECO:0000256" key="2">
    <source>
        <dbReference type="ARBA" id="ARBA00010231"/>
    </source>
</evidence>
<dbReference type="RefSeq" id="WP_098078362.1">
    <property type="nucleotide sequence ID" value="NZ_PDEQ01000010.1"/>
</dbReference>
<comment type="caution">
    <text evidence="12">The sequence shown here is derived from an EMBL/GenBank/DDBJ whole genome shotgun (WGS) entry which is preliminary data.</text>
</comment>
<keyword evidence="6" id="KW-0413">Isomerase</keyword>
<evidence type="ECO:0000256" key="7">
    <source>
        <dbReference type="RuleBase" id="RU004326"/>
    </source>
</evidence>
<comment type="similarity">
    <text evidence="2 7">Belongs to the phosphohexose mutase family.</text>
</comment>
<dbReference type="Gene3D" id="3.30.310.50">
    <property type="entry name" value="Alpha-D-phosphohexomutase, C-terminal domain"/>
    <property type="match status" value="1"/>
</dbReference>
<dbReference type="PANTHER" id="PTHR45745:SF1">
    <property type="entry name" value="PHOSPHOGLUCOMUTASE 2B-RELATED"/>
    <property type="match status" value="1"/>
</dbReference>
<reference evidence="12 13" key="1">
    <citation type="submission" date="2017-10" db="EMBL/GenBank/DDBJ databases">
        <title>Draft genome of Longibacter Salinarum.</title>
        <authorList>
            <person name="Goh K.M."/>
            <person name="Shamsir M.S."/>
            <person name="Lim S.W."/>
        </authorList>
    </citation>
    <scope>NUCLEOTIDE SEQUENCE [LARGE SCALE GENOMIC DNA]</scope>
    <source>
        <strain evidence="12 13">KCTC 52045</strain>
    </source>
</reference>
<evidence type="ECO:0000256" key="1">
    <source>
        <dbReference type="ARBA" id="ARBA00001946"/>
    </source>
</evidence>
<comment type="cofactor">
    <cofactor evidence="1">
        <name>Mg(2+)</name>
        <dbReference type="ChEBI" id="CHEBI:18420"/>
    </cofactor>
</comment>
<sequence length="552" mass="59646">MSVHELAGQPAPESALADIPDLVRAYQTEHPDPSVDAQRVSFGTSGHRGTSLNRTFNEDHILATTQAICEYRAQVGTDGPLFLGMDTHALSLPAHATALEVLAAHEVTVMVAADDGVTPTPAVSHAILTYNDGRTEGLADGIVITPSHNPPTDGGFKYNPTTGGPAGTEATSWIQQRANEILENDLSDVKRVGQDEARRADTTQEYDFLGNYVRDLDSVIDMEAIRTSGLKLAVDPLGGAGVHYWMAIAEHYDLPLDVLRTSIDPTFSFMTLDWDGAIRMDPSSPYAMQSLIDLKDEYDVAFACDTDHDRHGIVTAGGGLMQPNHYLCVMLDHLLTHRPDWPSDAGLGKTVVSSGLLTRIAKHHDRKVHEVPVGFKWFVDVLLDGRCGFVGEESAGASFLRKDGTTWTTDKDGIIAGLLAAEITAKRGKDPSEIYEELTEKFGSPVFKRVDAPATPAQKKVLKNLTPDQVDSDRLAGEEITAILTNAPGNDAPIGGLKVETENGWFVARPSGTEAIYKIYAESFKGEKHLQSLLDEAQLLVGTAFDRAPAVG</sequence>
<dbReference type="InterPro" id="IPR036900">
    <property type="entry name" value="A-D-PHexomutase_C_sf"/>
</dbReference>
<evidence type="ECO:0000256" key="4">
    <source>
        <dbReference type="ARBA" id="ARBA00022723"/>
    </source>
</evidence>
<dbReference type="GO" id="GO:0005975">
    <property type="term" value="P:carbohydrate metabolic process"/>
    <property type="evidence" value="ECO:0007669"/>
    <property type="project" value="InterPro"/>
</dbReference>
<dbReference type="Pfam" id="PF02878">
    <property type="entry name" value="PGM_PMM_I"/>
    <property type="match status" value="1"/>
</dbReference>
<dbReference type="Pfam" id="PF00408">
    <property type="entry name" value="PGM_PMM_IV"/>
    <property type="match status" value="1"/>
</dbReference>
<accession>A0A2A8CU58</accession>
<dbReference type="Pfam" id="PF02879">
    <property type="entry name" value="PGM_PMM_II"/>
    <property type="match status" value="1"/>
</dbReference>
<keyword evidence="4 7" id="KW-0479">Metal-binding</keyword>
<dbReference type="InterPro" id="IPR016055">
    <property type="entry name" value="A-D-PHexomutase_a/b/a-I/II/III"/>
</dbReference>
<feature type="domain" description="Alpha-D-phosphohexomutase C-terminal" evidence="8">
    <location>
        <begin position="482"/>
        <end position="536"/>
    </location>
</feature>
<dbReference type="PRINTS" id="PR00509">
    <property type="entry name" value="PGMPMM"/>
</dbReference>
<dbReference type="Pfam" id="PF02880">
    <property type="entry name" value="PGM_PMM_III"/>
    <property type="match status" value="1"/>
</dbReference>
<dbReference type="InterPro" id="IPR005841">
    <property type="entry name" value="Alpha-D-phosphohexomutase_SF"/>
</dbReference>
<keyword evidence="3" id="KW-0597">Phosphoprotein</keyword>
<evidence type="ECO:0000259" key="8">
    <source>
        <dbReference type="Pfam" id="PF00408"/>
    </source>
</evidence>
<dbReference type="EMBL" id="PDEQ01000010">
    <property type="protein sequence ID" value="PEN11293.1"/>
    <property type="molecule type" value="Genomic_DNA"/>
</dbReference>
<evidence type="ECO:0000259" key="9">
    <source>
        <dbReference type="Pfam" id="PF02878"/>
    </source>
</evidence>
<dbReference type="PANTHER" id="PTHR45745">
    <property type="entry name" value="PHOSPHOMANNOMUTASE 45A"/>
    <property type="match status" value="1"/>
</dbReference>
<evidence type="ECO:0000313" key="13">
    <source>
        <dbReference type="Proteomes" id="UP000220102"/>
    </source>
</evidence>
<dbReference type="GO" id="GO:0006166">
    <property type="term" value="P:purine ribonucleoside salvage"/>
    <property type="evidence" value="ECO:0007669"/>
    <property type="project" value="TreeGrafter"/>
</dbReference>